<dbReference type="Gene3D" id="1.10.150.290">
    <property type="entry name" value="S-adenosyl-L-methionine-dependent methyltransferases"/>
    <property type="match status" value="1"/>
</dbReference>
<evidence type="ECO:0000256" key="3">
    <source>
        <dbReference type="ARBA" id="ARBA00022679"/>
    </source>
</evidence>
<evidence type="ECO:0000313" key="7">
    <source>
        <dbReference type="EMBL" id="GAA1901763.1"/>
    </source>
</evidence>
<keyword evidence="8" id="KW-1185">Reference proteome</keyword>
<dbReference type="HAMAP" id="MF_00560">
    <property type="entry name" value="Tran_acon_Me_trans"/>
    <property type="match status" value="1"/>
</dbReference>
<dbReference type="GO" id="GO:0008168">
    <property type="term" value="F:methyltransferase activity"/>
    <property type="evidence" value="ECO:0007669"/>
    <property type="project" value="UniProtKB-KW"/>
</dbReference>
<keyword evidence="1 5" id="KW-0963">Cytoplasm</keyword>
<dbReference type="Gene3D" id="3.40.50.150">
    <property type="entry name" value="Vaccinia Virus protein VP39"/>
    <property type="match status" value="1"/>
</dbReference>
<comment type="subcellular location">
    <subcellularLocation>
        <location evidence="5">Cytoplasm</location>
    </subcellularLocation>
</comment>
<comment type="similarity">
    <text evidence="5">Belongs to the methyltransferase superfamily. Tam family.</text>
</comment>
<dbReference type="Pfam" id="PF13649">
    <property type="entry name" value="Methyltransf_25"/>
    <property type="match status" value="1"/>
</dbReference>
<dbReference type="EMBL" id="BAAALV010000001">
    <property type="protein sequence ID" value="GAA1901763.1"/>
    <property type="molecule type" value="Genomic_DNA"/>
</dbReference>
<dbReference type="EC" id="2.1.1.144" evidence="5"/>
<sequence length="256" mass="27994">MKWDPERYVQFADHRDRPFFDLAARIGAAEPAWVADLGCGTGALTAVLAERWPGAPVTGIDSSADMIREAKARSGGNPGFVQGQIQEWNPSSGPGVLLSNAALQWVPGHEDLLGRWAKALDPGSWIAVQVPGNFNAPSHVLMRELAESPRWSPALAGVLRGGDSVAEPEQYLELFVDAGMNTDVWETSYSQVLTGTNPVLDWVRGTALRPVMAALPPEEYEGFEAEYAALLRQAYPPKPWGTVFPFRRIFMVSHKP</sequence>
<dbReference type="PANTHER" id="PTHR43861">
    <property type="entry name" value="TRANS-ACONITATE 2-METHYLTRANSFERASE-RELATED"/>
    <property type="match status" value="1"/>
</dbReference>
<keyword evidence="2 5" id="KW-0489">Methyltransferase</keyword>
<gene>
    <name evidence="5" type="primary">tam</name>
    <name evidence="7" type="ORF">GCM10009688_01660</name>
</gene>
<keyword evidence="4 5" id="KW-0949">S-adenosyl-L-methionine</keyword>
<feature type="domain" description="Methyltransferase" evidence="6">
    <location>
        <begin position="34"/>
        <end position="123"/>
    </location>
</feature>
<evidence type="ECO:0000256" key="5">
    <source>
        <dbReference type="HAMAP-Rule" id="MF_00560"/>
    </source>
</evidence>
<evidence type="ECO:0000259" key="6">
    <source>
        <dbReference type="Pfam" id="PF13649"/>
    </source>
</evidence>
<protein>
    <recommendedName>
        <fullName evidence="5">Trans-aconitate 2-methyltransferase</fullName>
        <ecNumber evidence="5">2.1.1.144</ecNumber>
    </recommendedName>
</protein>
<evidence type="ECO:0000256" key="1">
    <source>
        <dbReference type="ARBA" id="ARBA00022490"/>
    </source>
</evidence>
<reference evidence="7 8" key="1">
    <citation type="journal article" date="2019" name="Int. J. Syst. Evol. Microbiol.">
        <title>The Global Catalogue of Microorganisms (GCM) 10K type strain sequencing project: providing services to taxonomists for standard genome sequencing and annotation.</title>
        <authorList>
            <consortium name="The Broad Institute Genomics Platform"/>
            <consortium name="The Broad Institute Genome Sequencing Center for Infectious Disease"/>
            <person name="Wu L."/>
            <person name="Ma J."/>
        </authorList>
    </citation>
    <scope>NUCLEOTIDE SEQUENCE [LARGE SCALE GENOMIC DNA]</scope>
    <source>
        <strain evidence="7 8">JCM 13316</strain>
    </source>
</reference>
<organism evidence="7 8">
    <name type="scientific">Arthrobacter gandavensis</name>
    <dbReference type="NCBI Taxonomy" id="169960"/>
    <lineage>
        <taxon>Bacteria</taxon>
        <taxon>Bacillati</taxon>
        <taxon>Actinomycetota</taxon>
        <taxon>Actinomycetes</taxon>
        <taxon>Micrococcales</taxon>
        <taxon>Micrococcaceae</taxon>
        <taxon>Arthrobacter</taxon>
    </lineage>
</organism>
<dbReference type="NCBIfam" id="NF010703">
    <property type="entry name" value="PRK14103.1"/>
    <property type="match status" value="1"/>
</dbReference>
<dbReference type="Proteomes" id="UP001500784">
    <property type="component" value="Unassembled WGS sequence"/>
</dbReference>
<comment type="catalytic activity">
    <reaction evidence="5">
        <text>trans-aconitate + S-adenosyl-L-methionine = (E)-3-(methoxycarbonyl)pent-2-enedioate + S-adenosyl-L-homocysteine</text>
        <dbReference type="Rhea" id="RHEA:14969"/>
        <dbReference type="ChEBI" id="CHEBI:15708"/>
        <dbReference type="ChEBI" id="CHEBI:57470"/>
        <dbReference type="ChEBI" id="CHEBI:57856"/>
        <dbReference type="ChEBI" id="CHEBI:59789"/>
        <dbReference type="EC" id="2.1.1.144"/>
    </reaction>
</comment>
<dbReference type="InterPro" id="IPR041698">
    <property type="entry name" value="Methyltransf_25"/>
</dbReference>
<dbReference type="CDD" id="cd02440">
    <property type="entry name" value="AdoMet_MTases"/>
    <property type="match status" value="1"/>
</dbReference>
<evidence type="ECO:0000313" key="8">
    <source>
        <dbReference type="Proteomes" id="UP001500784"/>
    </source>
</evidence>
<keyword evidence="3 5" id="KW-0808">Transferase</keyword>
<evidence type="ECO:0000256" key="4">
    <source>
        <dbReference type="ARBA" id="ARBA00022691"/>
    </source>
</evidence>
<comment type="function">
    <text evidence="5">Catalyzes the S-adenosylmethionine monomethyl esterification of trans-aconitate.</text>
</comment>
<accession>A0ABN2NT96</accession>
<dbReference type="GO" id="GO:0032259">
    <property type="term" value="P:methylation"/>
    <property type="evidence" value="ECO:0007669"/>
    <property type="project" value="UniProtKB-KW"/>
</dbReference>
<comment type="caution">
    <text evidence="7">The sequence shown here is derived from an EMBL/GenBank/DDBJ whole genome shotgun (WGS) entry which is preliminary data.</text>
</comment>
<dbReference type="InterPro" id="IPR029063">
    <property type="entry name" value="SAM-dependent_MTases_sf"/>
</dbReference>
<dbReference type="InterPro" id="IPR023149">
    <property type="entry name" value="Trans_acon_MeTrfase_C"/>
</dbReference>
<proteinExistence type="inferred from homology"/>
<dbReference type="RefSeq" id="WP_152228062.1">
    <property type="nucleotide sequence ID" value="NZ_BAAALV010000001.1"/>
</dbReference>
<dbReference type="SUPFAM" id="SSF53335">
    <property type="entry name" value="S-adenosyl-L-methionine-dependent methyltransferases"/>
    <property type="match status" value="1"/>
</dbReference>
<dbReference type="PANTHER" id="PTHR43861:SF1">
    <property type="entry name" value="TRANS-ACONITATE 2-METHYLTRANSFERASE"/>
    <property type="match status" value="1"/>
</dbReference>
<name>A0ABN2NT96_9MICC</name>
<dbReference type="InterPro" id="IPR023506">
    <property type="entry name" value="Trans-aconitate_MeTrfase"/>
</dbReference>
<evidence type="ECO:0000256" key="2">
    <source>
        <dbReference type="ARBA" id="ARBA00022603"/>
    </source>
</evidence>